<dbReference type="Proteomes" id="UP000593952">
    <property type="component" value="Segment"/>
</dbReference>
<organism evidence="1 2">
    <name type="scientific">Burkholderia phage Maja</name>
    <dbReference type="NCBI Taxonomy" id="2767571"/>
    <lineage>
        <taxon>Viruses</taxon>
        <taxon>Duplodnaviria</taxon>
        <taxon>Heunggongvirae</taxon>
        <taxon>Uroviricota</taxon>
        <taxon>Caudoviricetes</taxon>
        <taxon>Lindbergviridae</taxon>
        <taxon>Gladiolivirus</taxon>
        <taxon>Gladiolivirus maja</taxon>
    </lineage>
</organism>
<evidence type="ECO:0000313" key="2">
    <source>
        <dbReference type="Proteomes" id="UP000593952"/>
    </source>
</evidence>
<accession>A0A7S6U1S7</accession>
<keyword evidence="2" id="KW-1185">Reference proteome</keyword>
<protein>
    <submittedName>
        <fullName evidence="1">Uncharacterized protein</fullName>
    </submittedName>
</protein>
<dbReference type="Pfam" id="PF22760">
    <property type="entry name" value="Gp38_E217"/>
    <property type="match status" value="1"/>
</dbReference>
<dbReference type="InterPro" id="IPR054442">
    <property type="entry name" value="E217_Gp38-like"/>
</dbReference>
<name>A0A7S6U1S7_9CAUD</name>
<dbReference type="EMBL" id="MT708549">
    <property type="protein sequence ID" value="QOV06243.1"/>
    <property type="molecule type" value="Genomic_DNA"/>
</dbReference>
<sequence>MPNSILSSLFSQASFKITDNTTTFPRVVAKGLKIRRVTIRYTSDAHKHRLESGSTVVDSRNILPTQMTVEAIAPDLDTLSQITNLAADRNGVYSITTKGVILPSMRVESQNIRQTPDMLSASPVQLNFKQMLIQGQQPIVFSQGADSSLIDRGMAILTSAQETISDVASRIAGIF</sequence>
<proteinExistence type="predicted"/>
<gene>
    <name evidence="1" type="ORF">CPT_Maja_023</name>
</gene>
<reference evidence="1 2" key="1">
    <citation type="submission" date="2020-07" db="EMBL/GenBank/DDBJ databases">
        <title>Complete genome sequence of Burkholderia gladioli phage Maja.</title>
        <authorList>
            <person name="Yu Z."/>
            <person name="Yao G.W."/>
            <person name="Guadalupe Vizoso-Pinto M."/>
            <person name="Sun L."/>
            <person name="Le T."/>
            <person name="Gonzalez C."/>
            <person name="Young R."/>
            <person name="Liu M."/>
        </authorList>
    </citation>
    <scope>NUCLEOTIDE SEQUENCE [LARGE SCALE GENOMIC DNA]</scope>
</reference>
<evidence type="ECO:0000313" key="1">
    <source>
        <dbReference type="EMBL" id="QOV06243.1"/>
    </source>
</evidence>